<evidence type="ECO:0000256" key="1">
    <source>
        <dbReference type="SAM" id="Phobius"/>
    </source>
</evidence>
<keyword evidence="3" id="KW-1185">Reference proteome</keyword>
<dbReference type="InterPro" id="IPR010398">
    <property type="entry name" value="DUF997"/>
</dbReference>
<evidence type="ECO:0000313" key="2">
    <source>
        <dbReference type="EMBL" id="ART83194.1"/>
    </source>
</evidence>
<proteinExistence type="predicted"/>
<protein>
    <recommendedName>
        <fullName evidence="4">DUF997 family protein</fullName>
    </recommendedName>
</protein>
<feature type="transmembrane region" description="Helical" evidence="1">
    <location>
        <begin position="44"/>
        <end position="65"/>
    </location>
</feature>
<dbReference type="KEGG" id="opf:CBP31_11700"/>
<name>A0A1Y0D7A9_9GAMM</name>
<accession>A0A1Y0D7A9</accession>
<feature type="transmembrane region" description="Helical" evidence="1">
    <location>
        <begin position="12"/>
        <end position="32"/>
    </location>
</feature>
<dbReference type="RefSeq" id="WP_087037465.1">
    <property type="nucleotide sequence ID" value="NZ_CP021377.1"/>
</dbReference>
<reference evidence="2 3" key="1">
    <citation type="journal article" date="2014" name="Int. J. Syst. Evol. Microbiol.">
        <title>Oceanisphaera profunda sp. nov., a marine bacterium isolated from deep-sea sediment, and emended description of the genus Oceanisphaera.</title>
        <authorList>
            <person name="Xu Z."/>
            <person name="Zhang X.Y."/>
            <person name="Su H.N."/>
            <person name="Yu Z.C."/>
            <person name="Liu C."/>
            <person name="Li H."/>
            <person name="Chen X.L."/>
            <person name="Song X.Y."/>
            <person name="Xie B.B."/>
            <person name="Qin Q.L."/>
            <person name="Zhou B.C."/>
            <person name="Shi M."/>
            <person name="Huang Y."/>
            <person name="Zhang Y.Z."/>
        </authorList>
    </citation>
    <scope>NUCLEOTIDE SEQUENCE [LARGE SCALE GENOMIC DNA]</scope>
    <source>
        <strain evidence="2 3">SM1222</strain>
    </source>
</reference>
<keyword evidence="1" id="KW-0472">Membrane</keyword>
<organism evidence="2 3">
    <name type="scientific">Oceanisphaera profunda</name>
    <dbReference type="NCBI Taxonomy" id="1416627"/>
    <lineage>
        <taxon>Bacteria</taxon>
        <taxon>Pseudomonadati</taxon>
        <taxon>Pseudomonadota</taxon>
        <taxon>Gammaproteobacteria</taxon>
        <taxon>Aeromonadales</taxon>
        <taxon>Aeromonadaceae</taxon>
        <taxon>Oceanisphaera</taxon>
    </lineage>
</organism>
<dbReference type="Pfam" id="PF06196">
    <property type="entry name" value="DUF997"/>
    <property type="match status" value="1"/>
</dbReference>
<evidence type="ECO:0000313" key="3">
    <source>
        <dbReference type="Proteomes" id="UP000243937"/>
    </source>
</evidence>
<gene>
    <name evidence="2" type="ORF">CBP31_11700</name>
</gene>
<dbReference type="PANTHER" id="PTHR39174">
    <property type="entry name" value="INNER MEMBRANE PROTEIN-RELATED"/>
    <property type="match status" value="1"/>
</dbReference>
<dbReference type="Proteomes" id="UP000243937">
    <property type="component" value="Chromosome"/>
</dbReference>
<sequence>MNHLVIIARREALLSLGLALLYMLGWWLSAYAVPANLMWHGWPLWFVLSCVFNPLLFIGLCAVMVRRYFKNLPLDAPVTDISTDEARVTAALLKTKAATAIADDASITQADAAADAVPLRAHLRPH</sequence>
<dbReference type="PANTHER" id="PTHR39174:SF1">
    <property type="entry name" value="INNER MEMBRANE PROTEIN"/>
    <property type="match status" value="1"/>
</dbReference>
<dbReference type="OrthoDB" id="7062456at2"/>
<dbReference type="EMBL" id="CP021377">
    <property type="protein sequence ID" value="ART83194.1"/>
    <property type="molecule type" value="Genomic_DNA"/>
</dbReference>
<dbReference type="AlphaFoldDB" id="A0A1Y0D7A9"/>
<keyword evidence="1" id="KW-0812">Transmembrane</keyword>
<keyword evidence="1" id="KW-1133">Transmembrane helix</keyword>
<evidence type="ECO:0008006" key="4">
    <source>
        <dbReference type="Google" id="ProtNLM"/>
    </source>
</evidence>